<feature type="compositionally biased region" description="Polar residues" evidence="1">
    <location>
        <begin position="1"/>
        <end position="13"/>
    </location>
</feature>
<dbReference type="Pfam" id="PF03692">
    <property type="entry name" value="CxxCxxCC"/>
    <property type="match status" value="1"/>
</dbReference>
<comment type="caution">
    <text evidence="2">The sequence shown here is derived from an EMBL/GenBank/DDBJ whole genome shotgun (WGS) entry which is preliminary data.</text>
</comment>
<dbReference type="PANTHER" id="PTHR36791:SF2">
    <property type="entry name" value="OS03G0363400 PROTEIN"/>
    <property type="match status" value="1"/>
</dbReference>
<reference evidence="2 3" key="1">
    <citation type="submission" date="2024-01" db="EMBL/GenBank/DDBJ databases">
        <title>Genome assemblies of Stephania.</title>
        <authorList>
            <person name="Yang L."/>
        </authorList>
    </citation>
    <scope>NUCLEOTIDE SEQUENCE [LARGE SCALE GENOMIC DNA]</scope>
    <source>
        <strain evidence="2">YNDBR</strain>
        <tissue evidence="2">Leaf</tissue>
    </source>
</reference>
<dbReference type="InterPro" id="IPR005358">
    <property type="entry name" value="Puta_zinc/iron-chelating_dom"/>
</dbReference>
<evidence type="ECO:0000313" key="3">
    <source>
        <dbReference type="Proteomes" id="UP001420932"/>
    </source>
</evidence>
<proteinExistence type="predicted"/>
<dbReference type="EMBL" id="JBBNAF010000007">
    <property type="protein sequence ID" value="KAK9127190.1"/>
    <property type="molecule type" value="Genomic_DNA"/>
</dbReference>
<organism evidence="2 3">
    <name type="scientific">Stephania yunnanensis</name>
    <dbReference type="NCBI Taxonomy" id="152371"/>
    <lineage>
        <taxon>Eukaryota</taxon>
        <taxon>Viridiplantae</taxon>
        <taxon>Streptophyta</taxon>
        <taxon>Embryophyta</taxon>
        <taxon>Tracheophyta</taxon>
        <taxon>Spermatophyta</taxon>
        <taxon>Magnoliopsida</taxon>
        <taxon>Ranunculales</taxon>
        <taxon>Menispermaceae</taxon>
        <taxon>Menispermoideae</taxon>
        <taxon>Cissampelideae</taxon>
        <taxon>Stephania</taxon>
    </lineage>
</organism>
<accession>A0AAP0J525</accession>
<evidence type="ECO:0000313" key="2">
    <source>
        <dbReference type="EMBL" id="KAK9127190.1"/>
    </source>
</evidence>
<dbReference type="Proteomes" id="UP001420932">
    <property type="component" value="Unassembled WGS sequence"/>
</dbReference>
<name>A0AAP0J525_9MAGN</name>
<dbReference type="AlphaFoldDB" id="A0AAP0J525"/>
<evidence type="ECO:0000256" key="1">
    <source>
        <dbReference type="SAM" id="MobiDB-lite"/>
    </source>
</evidence>
<sequence>MTSWAAIGSSSARFTACGSRPRKPNAAPPKHKTSTVNSVGFGSKSGKEAVWQCVEGCGACCKLNKGPSFATPEEIFQSPSDIQLYKSLIGPDGWCVHFDKPTRTCTIYSDRPYFCRVEPGIFRDLYGIEHKKFNKEACSFCRDTIKAIYGSRSRELENFNQITRRNSSSLENGK</sequence>
<keyword evidence="3" id="KW-1185">Reference proteome</keyword>
<protein>
    <submittedName>
        <fullName evidence="2">Uncharacterized protein</fullName>
    </submittedName>
</protein>
<feature type="region of interest" description="Disordered" evidence="1">
    <location>
        <begin position="1"/>
        <end position="38"/>
    </location>
</feature>
<dbReference type="PANTHER" id="PTHR36791">
    <property type="entry name" value="OS03G0363400 PROTEIN"/>
    <property type="match status" value="1"/>
</dbReference>
<gene>
    <name evidence="2" type="ORF">Syun_015987</name>
</gene>